<evidence type="ECO:0008006" key="3">
    <source>
        <dbReference type="Google" id="ProtNLM"/>
    </source>
</evidence>
<name>A0A562Q7S1_9PSED</name>
<protein>
    <recommendedName>
        <fullName evidence="3">Lipoprotein</fullName>
    </recommendedName>
</protein>
<dbReference type="Proteomes" id="UP000316905">
    <property type="component" value="Unassembled WGS sequence"/>
</dbReference>
<evidence type="ECO:0000313" key="1">
    <source>
        <dbReference type="EMBL" id="TWI52779.1"/>
    </source>
</evidence>
<reference evidence="1 2" key="1">
    <citation type="journal article" date="2015" name="Stand. Genomic Sci.">
        <title>Genomic Encyclopedia of Bacterial and Archaeal Type Strains, Phase III: the genomes of soil and plant-associated and newly described type strains.</title>
        <authorList>
            <person name="Whitman W.B."/>
            <person name="Woyke T."/>
            <person name="Klenk H.P."/>
            <person name="Zhou Y."/>
            <person name="Lilburn T.G."/>
            <person name="Beck B.J."/>
            <person name="De Vos P."/>
            <person name="Vandamme P."/>
            <person name="Eisen J.A."/>
            <person name="Garrity G."/>
            <person name="Hugenholtz P."/>
            <person name="Kyrpides N.C."/>
        </authorList>
    </citation>
    <scope>NUCLEOTIDE SEQUENCE [LARGE SCALE GENOMIC DNA]</scope>
    <source>
        <strain evidence="1 2">CGMCC 1.6858</strain>
    </source>
</reference>
<proteinExistence type="predicted"/>
<organism evidence="1 2">
    <name type="scientific">Pseudomonas duriflava</name>
    <dbReference type="NCBI Taxonomy" id="459528"/>
    <lineage>
        <taxon>Bacteria</taxon>
        <taxon>Pseudomonadati</taxon>
        <taxon>Pseudomonadota</taxon>
        <taxon>Gammaproteobacteria</taxon>
        <taxon>Pseudomonadales</taxon>
        <taxon>Pseudomonadaceae</taxon>
        <taxon>Pseudomonas</taxon>
    </lineage>
</organism>
<dbReference type="OrthoDB" id="6888982at2"/>
<evidence type="ECO:0000313" key="2">
    <source>
        <dbReference type="Proteomes" id="UP000316905"/>
    </source>
</evidence>
<dbReference type="RefSeq" id="WP_145143556.1">
    <property type="nucleotide sequence ID" value="NZ_VLKY01000010.1"/>
</dbReference>
<accession>A0A562Q7S1</accession>
<sequence length="115" mass="12516">MKWVAWGAGLLLAGCADVSTIESRPASMDVTSGKSVKDYTACLLPLLSETRRPSRVEGSAEYQRIIVPQKVSTAAAAIIYVKETSRGSNIVLHERMANNPLRPRDIRTAVKDCIS</sequence>
<dbReference type="PROSITE" id="PS51257">
    <property type="entry name" value="PROKAR_LIPOPROTEIN"/>
    <property type="match status" value="1"/>
</dbReference>
<gene>
    <name evidence="1" type="ORF">IQ22_03155</name>
</gene>
<comment type="caution">
    <text evidence="1">The sequence shown here is derived from an EMBL/GenBank/DDBJ whole genome shotgun (WGS) entry which is preliminary data.</text>
</comment>
<keyword evidence="2" id="KW-1185">Reference proteome</keyword>
<dbReference type="AlphaFoldDB" id="A0A562Q7S1"/>
<dbReference type="EMBL" id="VLKY01000010">
    <property type="protein sequence ID" value="TWI52779.1"/>
    <property type="molecule type" value="Genomic_DNA"/>
</dbReference>